<reference evidence="16" key="1">
    <citation type="submission" date="2025-08" db="UniProtKB">
        <authorList>
            <consortium name="RefSeq"/>
        </authorList>
    </citation>
    <scope>IDENTIFICATION</scope>
    <source>
        <tissue evidence="16">Gonad</tissue>
    </source>
</reference>
<feature type="region of interest" description="Disordered" evidence="12">
    <location>
        <begin position="535"/>
        <end position="798"/>
    </location>
</feature>
<proteinExistence type="predicted"/>
<feature type="compositionally biased region" description="Low complexity" evidence="12">
    <location>
        <begin position="446"/>
        <end position="462"/>
    </location>
</feature>
<dbReference type="PANTHER" id="PTHR14206">
    <property type="entry name" value="BRAIN-SPECIFIC ANGIOGENESIS INHIBITOR 1-ASSOCIATED PROTEIN 2"/>
    <property type="match status" value="1"/>
</dbReference>
<dbReference type="GO" id="GO:0005856">
    <property type="term" value="C:cytoskeleton"/>
    <property type="evidence" value="ECO:0007669"/>
    <property type="project" value="UniProtKB-SubCell"/>
</dbReference>
<dbReference type="AlphaFoldDB" id="A0A6P4ZYK1"/>
<dbReference type="InterPro" id="IPR027681">
    <property type="entry name" value="IRSp53/IRTKS/Pinkbar"/>
</dbReference>
<feature type="compositionally biased region" description="Basic and acidic residues" evidence="12">
    <location>
        <begin position="278"/>
        <end position="291"/>
    </location>
</feature>
<protein>
    <recommendedName>
        <fullName evidence="9">BAR/IMD domain-containing adapter protein 2-like 1</fullName>
    </recommendedName>
    <alternativeName>
        <fullName evidence="10">Brain-specific angiogenesis inhibitor 1-associated protein 2-like protein 1</fullName>
    </alternativeName>
</protein>
<dbReference type="CDD" id="cd11779">
    <property type="entry name" value="SH3_Irsp53_BAIAP2L"/>
    <property type="match status" value="1"/>
</dbReference>
<dbReference type="InterPro" id="IPR001452">
    <property type="entry name" value="SH3_domain"/>
</dbReference>
<dbReference type="PANTHER" id="PTHR14206:SF7">
    <property type="entry name" value="INSULIN RECEPTOR SUBSTRATE 53 KDA, ISOFORM A"/>
    <property type="match status" value="1"/>
</dbReference>
<keyword evidence="4" id="KW-0597">Phosphoprotein</keyword>
<feature type="compositionally biased region" description="Polar residues" evidence="12">
    <location>
        <begin position="388"/>
        <end position="397"/>
    </location>
</feature>
<dbReference type="InterPro" id="IPR013606">
    <property type="entry name" value="I-BAR_dom"/>
</dbReference>
<dbReference type="InterPro" id="IPR036028">
    <property type="entry name" value="SH3-like_dom_sf"/>
</dbReference>
<dbReference type="Gene3D" id="1.20.1270.60">
    <property type="entry name" value="Arfaptin homology (AH) domain/BAR domain"/>
    <property type="match status" value="1"/>
</dbReference>
<dbReference type="SUPFAM" id="SSF103657">
    <property type="entry name" value="BAR/IMD domain-like"/>
    <property type="match status" value="1"/>
</dbReference>
<dbReference type="Gene3D" id="2.30.30.40">
    <property type="entry name" value="SH3 Domains"/>
    <property type="match status" value="1"/>
</dbReference>
<feature type="compositionally biased region" description="Low complexity" evidence="12">
    <location>
        <begin position="698"/>
        <end position="713"/>
    </location>
</feature>
<sequence>MARVEEAHRITDLTYKGLVENFAPAVRNLISMGKAYEKSLAAVSSTARGYFEALMKLGEQANATRGAPELGGCLIQIAEIFRNIQMQHEETVQSFHKELIVPLEQKVEQDSRSLPILHKTYTQEYRAKSETFEKAKSDLKKHRKKSNRKDPHKYEAKESQLIRAATETQSKLDDCRAHGLTKALVEERKRYCFVVDRHCAIVKHYMVYHSKAQNLLRQKLDSWVEACDNPNILTKRAQDLLDRALQGPSADMMTMTRRGSQGMLDSDFADMNGGRGDPYLRDDRYRGEGYSRDGFATMPERRQGSPLRRPISPVSQHAPLQELFRDAPPPVPAQHDVSIYGTMRRPAPQGRPTPQGRPAPQGRPMTPQGRTMSSSSWVGPKLDYYQAPRQQQQTTIYGTMRGPPRRPSTFQDDRYHSPPPNAMSVREPRRDFHEPLMVDTYSNTLPNPRRGQNQRQPRPSQSASVFDPPQQQAGQMTRSVSAVPASRRKVRALFPHKAGDSSNQLSFNEGDTISLLIDHPRDGWHFGENDKTKRRGWFPYSYTQPAGSDGPPPVQAAQPMPAPLRPSVSMGNLLNNSAYREPARLPSPDYQDTPGVALSPLRREARPRSVAGDSLLTVAEQSDDFRHPNGDYQQPQGVDPYRQPPPRSDYQQPQPGDYRQPPARSDYQQPIRQPPPPQEYRDRSDGYREPADARYIPRQSESSYRQSVSSEYSQPADHRARGVSYGGEPDYRSGQAEYAQPVNGSSSVSNDRQNGFREGGHPPPSTLPAPQEDNPARNPFANVKLKKTVTNDRSAPII</sequence>
<evidence type="ECO:0000313" key="15">
    <source>
        <dbReference type="Proteomes" id="UP000515135"/>
    </source>
</evidence>
<evidence type="ECO:0000256" key="7">
    <source>
        <dbReference type="ARBA" id="ARBA00023212"/>
    </source>
</evidence>
<dbReference type="RefSeq" id="XP_019642023.1">
    <property type="nucleotide sequence ID" value="XM_019786464.1"/>
</dbReference>
<dbReference type="GO" id="GO:0051017">
    <property type="term" value="P:actin filament bundle assembly"/>
    <property type="evidence" value="ECO:0007669"/>
    <property type="project" value="TreeGrafter"/>
</dbReference>
<dbReference type="GO" id="GO:0005829">
    <property type="term" value="C:cytosol"/>
    <property type="evidence" value="ECO:0007669"/>
    <property type="project" value="TreeGrafter"/>
</dbReference>
<dbReference type="FunFam" id="2.30.30.40:FF:000018">
    <property type="entry name" value="Brain-specific angiogenesis inhibitor 1-associated protein 2"/>
    <property type="match status" value="1"/>
</dbReference>
<feature type="compositionally biased region" description="Basic and acidic residues" evidence="12">
    <location>
        <begin position="426"/>
        <end position="436"/>
    </location>
</feature>
<gene>
    <name evidence="16" type="primary">LOC109483438</name>
</gene>
<dbReference type="InterPro" id="IPR027267">
    <property type="entry name" value="AH/BAR_dom_sf"/>
</dbReference>
<evidence type="ECO:0000256" key="10">
    <source>
        <dbReference type="ARBA" id="ARBA00080092"/>
    </source>
</evidence>
<evidence type="ECO:0000259" key="13">
    <source>
        <dbReference type="PROSITE" id="PS50002"/>
    </source>
</evidence>
<dbReference type="KEGG" id="bbel:109483438"/>
<feature type="compositionally biased region" description="Basic and acidic residues" evidence="12">
    <location>
        <begin position="679"/>
        <end position="692"/>
    </location>
</feature>
<dbReference type="GO" id="GO:0007009">
    <property type="term" value="P:plasma membrane organization"/>
    <property type="evidence" value="ECO:0007669"/>
    <property type="project" value="InterPro"/>
</dbReference>
<keyword evidence="3" id="KW-0963">Cytoplasm</keyword>
<keyword evidence="5" id="KW-0175">Coiled coil</keyword>
<feature type="region of interest" description="Disordered" evidence="12">
    <location>
        <begin position="262"/>
        <end position="311"/>
    </location>
</feature>
<evidence type="ECO:0000256" key="8">
    <source>
        <dbReference type="ARBA" id="ARBA00054781"/>
    </source>
</evidence>
<feature type="domain" description="IMD" evidence="14">
    <location>
        <begin position="1"/>
        <end position="247"/>
    </location>
</feature>
<dbReference type="GeneID" id="109483438"/>
<feature type="domain" description="SH3" evidence="13">
    <location>
        <begin position="485"/>
        <end position="548"/>
    </location>
</feature>
<dbReference type="Pfam" id="PF00018">
    <property type="entry name" value="SH3_1"/>
    <property type="match status" value="1"/>
</dbReference>
<evidence type="ECO:0000256" key="1">
    <source>
        <dbReference type="ARBA" id="ARBA00004245"/>
    </source>
</evidence>
<dbReference type="GO" id="GO:0003779">
    <property type="term" value="F:actin binding"/>
    <property type="evidence" value="ECO:0007669"/>
    <property type="project" value="UniProtKB-KW"/>
</dbReference>
<feature type="compositionally biased region" description="Polar residues" evidence="12">
    <location>
        <begin position="569"/>
        <end position="578"/>
    </location>
</feature>
<feature type="compositionally biased region" description="Polar residues" evidence="12">
    <location>
        <begin position="469"/>
        <end position="480"/>
    </location>
</feature>
<dbReference type="OrthoDB" id="3800937at2759"/>
<evidence type="ECO:0000256" key="12">
    <source>
        <dbReference type="SAM" id="MobiDB-lite"/>
    </source>
</evidence>
<evidence type="ECO:0000256" key="2">
    <source>
        <dbReference type="ARBA" id="ARBA00022443"/>
    </source>
</evidence>
<dbReference type="GO" id="GO:0051764">
    <property type="term" value="P:actin crosslink formation"/>
    <property type="evidence" value="ECO:0007669"/>
    <property type="project" value="TreeGrafter"/>
</dbReference>
<dbReference type="FunFam" id="1.20.1270.60:FF:000043">
    <property type="entry name" value="Brain-specific angiogenesis inhibitor 1-associated protein 2-like 1"/>
    <property type="match status" value="1"/>
</dbReference>
<accession>A0A6P4ZYK1</accession>
<evidence type="ECO:0000256" key="5">
    <source>
        <dbReference type="ARBA" id="ARBA00023054"/>
    </source>
</evidence>
<evidence type="ECO:0000256" key="4">
    <source>
        <dbReference type="ARBA" id="ARBA00022553"/>
    </source>
</evidence>
<evidence type="ECO:0000256" key="9">
    <source>
        <dbReference type="ARBA" id="ARBA00070318"/>
    </source>
</evidence>
<evidence type="ECO:0000259" key="14">
    <source>
        <dbReference type="PROSITE" id="PS51338"/>
    </source>
</evidence>
<keyword evidence="7" id="KW-0206">Cytoskeleton</keyword>
<feature type="region of interest" description="Disordered" evidence="12">
    <location>
        <begin position="343"/>
        <end position="485"/>
    </location>
</feature>
<dbReference type="PROSITE" id="PS51338">
    <property type="entry name" value="IMD"/>
    <property type="match status" value="1"/>
</dbReference>
<dbReference type="Proteomes" id="UP000515135">
    <property type="component" value="Unplaced"/>
</dbReference>
<dbReference type="SMART" id="SM00326">
    <property type="entry name" value="SH3"/>
    <property type="match status" value="1"/>
</dbReference>
<comment type="subcellular location">
    <subcellularLocation>
        <location evidence="1">Cytoplasm</location>
        <location evidence="1">Cytoskeleton</location>
    </subcellularLocation>
</comment>
<organism evidence="15 16">
    <name type="scientific">Branchiostoma belcheri</name>
    <name type="common">Amphioxus</name>
    <dbReference type="NCBI Taxonomy" id="7741"/>
    <lineage>
        <taxon>Eukaryota</taxon>
        <taxon>Metazoa</taxon>
        <taxon>Chordata</taxon>
        <taxon>Cephalochordata</taxon>
        <taxon>Leptocardii</taxon>
        <taxon>Amphioxiformes</taxon>
        <taxon>Branchiostomatidae</taxon>
        <taxon>Branchiostoma</taxon>
    </lineage>
</organism>
<name>A0A6P4ZYK1_BRABE</name>
<keyword evidence="2 11" id="KW-0728">SH3 domain</keyword>
<dbReference type="SUPFAM" id="SSF50044">
    <property type="entry name" value="SH3-domain"/>
    <property type="match status" value="1"/>
</dbReference>
<dbReference type="PROSITE" id="PS50002">
    <property type="entry name" value="SH3"/>
    <property type="match status" value="1"/>
</dbReference>
<dbReference type="GO" id="GO:0030838">
    <property type="term" value="P:positive regulation of actin filament polymerization"/>
    <property type="evidence" value="ECO:0007669"/>
    <property type="project" value="TreeGrafter"/>
</dbReference>
<comment type="function">
    <text evidence="8">May function as adapter protein. Involved in the formation of clusters of actin bundles. Plays a role in the reorganization of the actin cytoskeleton in response to bacterial infection.</text>
</comment>
<dbReference type="Pfam" id="PF08397">
    <property type="entry name" value="IMD"/>
    <property type="match status" value="1"/>
</dbReference>
<feature type="compositionally biased region" description="Polar residues" evidence="12">
    <location>
        <begin position="368"/>
        <end position="377"/>
    </location>
</feature>
<feature type="compositionally biased region" description="Pro residues" evidence="12">
    <location>
        <begin position="550"/>
        <end position="564"/>
    </location>
</feature>
<evidence type="ECO:0000256" key="6">
    <source>
        <dbReference type="ARBA" id="ARBA00023203"/>
    </source>
</evidence>
<feature type="compositionally biased region" description="Polar residues" evidence="12">
    <location>
        <begin position="742"/>
        <end position="753"/>
    </location>
</feature>
<evidence type="ECO:0000256" key="3">
    <source>
        <dbReference type="ARBA" id="ARBA00022490"/>
    </source>
</evidence>
<dbReference type="GO" id="GO:0005654">
    <property type="term" value="C:nucleoplasm"/>
    <property type="evidence" value="ECO:0007669"/>
    <property type="project" value="TreeGrafter"/>
</dbReference>
<keyword evidence="6" id="KW-0009">Actin-binding</keyword>
<feature type="region of interest" description="Disordered" evidence="12">
    <location>
        <begin position="134"/>
        <end position="156"/>
    </location>
</feature>
<keyword evidence="15" id="KW-1185">Reference proteome</keyword>
<evidence type="ECO:0000256" key="11">
    <source>
        <dbReference type="PROSITE-ProRule" id="PRU00192"/>
    </source>
</evidence>
<evidence type="ECO:0000313" key="16">
    <source>
        <dbReference type="RefSeq" id="XP_019642023.1"/>
    </source>
</evidence>